<organism evidence="1 2">
    <name type="scientific">Persicimonas caeni</name>
    <dbReference type="NCBI Taxonomy" id="2292766"/>
    <lineage>
        <taxon>Bacteria</taxon>
        <taxon>Deltaproteobacteria</taxon>
        <taxon>Bradymonadales</taxon>
        <taxon>Bradymonadaceae</taxon>
        <taxon>Persicimonas</taxon>
    </lineage>
</organism>
<name>A0A4Y6PPR2_PERCE</name>
<evidence type="ECO:0000313" key="2">
    <source>
        <dbReference type="Proteomes" id="UP000315995"/>
    </source>
</evidence>
<sequence length="372" mass="41212">MMLRCDQRIERLAWIVGLVVALNMVSDTVWAWEIETGFSDACHESMSGEVAAHTIVGADAFGETEAGLAVDQEVPLPDSDKWNKLSDLLLEGVDVEVDSRREKFVITSLVLGSRYPDSGGTAVVNLSSSRELHVYSVDQQKHCLRRAQDDGPKGNASALEATRAHITELVERARRASRRPPGEQLIVRETFVELYGAVDIEVWAPAFWAGSALHTFQDCFSHTIRTDDLERVLHVLNYTEAITEQHEPARDGLAHSTAMDACKGDAEQIADVTRLATAQFLAAFVDEVYERDRDAMQAVLRDWTTYQPGCTVENDICESKWLDIAQKGKAAPLVNTPSCSTSGGRGQRWGVWMAFLLLIAYARSSLTNSRNK</sequence>
<dbReference type="AlphaFoldDB" id="A0A4Y6PPR2"/>
<accession>A0A4Y6PPR2</accession>
<dbReference type="Proteomes" id="UP000315995">
    <property type="component" value="Chromosome"/>
</dbReference>
<dbReference type="OrthoDB" id="9992622at2"/>
<protein>
    <submittedName>
        <fullName evidence="1">Uncharacterized protein</fullName>
    </submittedName>
</protein>
<evidence type="ECO:0000313" key="1">
    <source>
        <dbReference type="EMBL" id="QDG50304.1"/>
    </source>
</evidence>
<keyword evidence="2" id="KW-1185">Reference proteome</keyword>
<accession>A0A5B8Y0S7</accession>
<dbReference type="RefSeq" id="WP_141196800.1">
    <property type="nucleotide sequence ID" value="NZ_CP041186.1"/>
</dbReference>
<proteinExistence type="predicted"/>
<gene>
    <name evidence="1" type="ORF">FIV42_06020</name>
</gene>
<reference evidence="1 2" key="1">
    <citation type="submission" date="2019-06" db="EMBL/GenBank/DDBJ databases">
        <title>Persicimonas caeni gen. nov., sp. nov., a predatory bacterium isolated from solar saltern.</title>
        <authorList>
            <person name="Wang S."/>
        </authorList>
    </citation>
    <scope>NUCLEOTIDE SEQUENCE [LARGE SCALE GENOMIC DNA]</scope>
    <source>
        <strain evidence="1 2">YN101</strain>
    </source>
</reference>
<dbReference type="EMBL" id="CP041186">
    <property type="protein sequence ID" value="QDG50304.1"/>
    <property type="molecule type" value="Genomic_DNA"/>
</dbReference>